<dbReference type="Proteomes" id="UP000652761">
    <property type="component" value="Unassembled WGS sequence"/>
</dbReference>
<keyword evidence="2" id="KW-1185">Reference proteome</keyword>
<accession>A0A843VCK8</accession>
<proteinExistence type="predicted"/>
<name>A0A843VCK8_COLES</name>
<evidence type="ECO:0000313" key="2">
    <source>
        <dbReference type="Proteomes" id="UP000652761"/>
    </source>
</evidence>
<sequence length="76" mass="8689">METCDEQVRATCDGQVRETCDEQVRETCDGQVTETCDEKQNIWLEIFASDPEKLNALEGLQIQIHSWTCALPWKGN</sequence>
<reference evidence="1" key="1">
    <citation type="submission" date="2017-07" db="EMBL/GenBank/DDBJ databases">
        <title>Taro Niue Genome Assembly and Annotation.</title>
        <authorList>
            <person name="Atibalentja N."/>
            <person name="Keating K."/>
            <person name="Fields C.J."/>
        </authorList>
    </citation>
    <scope>NUCLEOTIDE SEQUENCE</scope>
    <source>
        <strain evidence="1">Niue_2</strain>
        <tissue evidence="1">Leaf</tissue>
    </source>
</reference>
<gene>
    <name evidence="1" type="ORF">Taro_022824</name>
</gene>
<dbReference type="AlphaFoldDB" id="A0A843VCK8"/>
<comment type="caution">
    <text evidence="1">The sequence shown here is derived from an EMBL/GenBank/DDBJ whole genome shotgun (WGS) entry which is preliminary data.</text>
</comment>
<protein>
    <submittedName>
        <fullName evidence="1">Uncharacterized protein</fullName>
    </submittedName>
</protein>
<evidence type="ECO:0000313" key="1">
    <source>
        <dbReference type="EMBL" id="MQL90233.1"/>
    </source>
</evidence>
<dbReference type="EMBL" id="NMUH01001222">
    <property type="protein sequence ID" value="MQL90233.1"/>
    <property type="molecule type" value="Genomic_DNA"/>
</dbReference>
<organism evidence="1 2">
    <name type="scientific">Colocasia esculenta</name>
    <name type="common">Wild taro</name>
    <name type="synonym">Arum esculentum</name>
    <dbReference type="NCBI Taxonomy" id="4460"/>
    <lineage>
        <taxon>Eukaryota</taxon>
        <taxon>Viridiplantae</taxon>
        <taxon>Streptophyta</taxon>
        <taxon>Embryophyta</taxon>
        <taxon>Tracheophyta</taxon>
        <taxon>Spermatophyta</taxon>
        <taxon>Magnoliopsida</taxon>
        <taxon>Liliopsida</taxon>
        <taxon>Araceae</taxon>
        <taxon>Aroideae</taxon>
        <taxon>Colocasieae</taxon>
        <taxon>Colocasia</taxon>
    </lineage>
</organism>